<sequence>TSQQTKSKAPREGDVLSLEERNMFNNMKIVPEPLGLLTFDFYKFNPTRADLKTGHPIPPCSPTHKNYIEHLATSLRAFQKYPLAFQDLTLCRRAKFDKKMQFDGHCAKEAGISSRDLGGRGEKRKWSLNGSVGSG</sequence>
<dbReference type="Proteomes" id="UP000654075">
    <property type="component" value="Unassembled WGS sequence"/>
</dbReference>
<proteinExistence type="predicted"/>
<feature type="region of interest" description="Disordered" evidence="1">
    <location>
        <begin position="113"/>
        <end position="135"/>
    </location>
</feature>
<evidence type="ECO:0000313" key="3">
    <source>
        <dbReference type="EMBL" id="CAE8596568.1"/>
    </source>
</evidence>
<evidence type="ECO:0000313" key="4">
    <source>
        <dbReference type="Proteomes" id="UP000654075"/>
    </source>
</evidence>
<dbReference type="EMBL" id="CAJNNV010007808">
    <property type="protein sequence ID" value="CAE8595393.1"/>
    <property type="molecule type" value="Genomic_DNA"/>
</dbReference>
<evidence type="ECO:0000256" key="1">
    <source>
        <dbReference type="SAM" id="MobiDB-lite"/>
    </source>
</evidence>
<keyword evidence="4" id="KW-1185">Reference proteome</keyword>
<comment type="caution">
    <text evidence="3">The sequence shown here is derived from an EMBL/GenBank/DDBJ whole genome shotgun (WGS) entry which is preliminary data.</text>
</comment>
<organism evidence="3 4">
    <name type="scientific">Polarella glacialis</name>
    <name type="common">Dinoflagellate</name>
    <dbReference type="NCBI Taxonomy" id="89957"/>
    <lineage>
        <taxon>Eukaryota</taxon>
        <taxon>Sar</taxon>
        <taxon>Alveolata</taxon>
        <taxon>Dinophyceae</taxon>
        <taxon>Suessiales</taxon>
        <taxon>Suessiaceae</taxon>
        <taxon>Polarella</taxon>
    </lineage>
</organism>
<dbReference type="EMBL" id="CAJNNV010008724">
    <property type="protein sequence ID" value="CAE8596568.1"/>
    <property type="molecule type" value="Genomic_DNA"/>
</dbReference>
<dbReference type="AlphaFoldDB" id="A0A813EES7"/>
<protein>
    <submittedName>
        <fullName evidence="3">Uncharacterized protein</fullName>
    </submittedName>
</protein>
<gene>
    <name evidence="2" type="ORF">PGLA1383_LOCUS13906</name>
    <name evidence="3" type="ORF">PGLA1383_LOCUS15030</name>
</gene>
<evidence type="ECO:0000313" key="2">
    <source>
        <dbReference type="EMBL" id="CAE8595393.1"/>
    </source>
</evidence>
<feature type="non-terminal residue" evidence="3">
    <location>
        <position position="1"/>
    </location>
</feature>
<reference evidence="3" key="1">
    <citation type="submission" date="2021-02" db="EMBL/GenBank/DDBJ databases">
        <authorList>
            <person name="Dougan E. K."/>
            <person name="Rhodes N."/>
            <person name="Thang M."/>
            <person name="Chan C."/>
        </authorList>
    </citation>
    <scope>NUCLEOTIDE SEQUENCE</scope>
</reference>
<name>A0A813EES7_POLGL</name>
<accession>A0A813EES7</accession>